<sequence>MPPLFVLAALAAGGYILARALRREMARVENRVSEAARKQAETQDVRTLERDPETGRYRPRD</sequence>
<proteinExistence type="predicted"/>
<accession>A0A839AHP3</accession>
<gene>
    <name evidence="2" type="ORF">H2509_14980</name>
</gene>
<dbReference type="AlphaFoldDB" id="A0A839AHP3"/>
<protein>
    <submittedName>
        <fullName evidence="2">Uncharacterized protein</fullName>
    </submittedName>
</protein>
<name>A0A839AHP3_9HYPH</name>
<organism evidence="2 3">
    <name type="scientific">Stappia albiluteola</name>
    <dbReference type="NCBI Taxonomy" id="2758565"/>
    <lineage>
        <taxon>Bacteria</taxon>
        <taxon>Pseudomonadati</taxon>
        <taxon>Pseudomonadota</taxon>
        <taxon>Alphaproteobacteria</taxon>
        <taxon>Hyphomicrobiales</taxon>
        <taxon>Stappiaceae</taxon>
        <taxon>Stappia</taxon>
    </lineage>
</organism>
<dbReference type="RefSeq" id="WP_182166667.1">
    <property type="nucleotide sequence ID" value="NZ_JACFXV010000062.1"/>
</dbReference>
<feature type="region of interest" description="Disordered" evidence="1">
    <location>
        <begin position="32"/>
        <end position="61"/>
    </location>
</feature>
<dbReference type="Proteomes" id="UP000541109">
    <property type="component" value="Unassembled WGS sequence"/>
</dbReference>
<keyword evidence="3" id="KW-1185">Reference proteome</keyword>
<evidence type="ECO:0000313" key="2">
    <source>
        <dbReference type="EMBL" id="MBA5778432.1"/>
    </source>
</evidence>
<evidence type="ECO:0000313" key="3">
    <source>
        <dbReference type="Proteomes" id="UP000541109"/>
    </source>
</evidence>
<comment type="caution">
    <text evidence="2">The sequence shown here is derived from an EMBL/GenBank/DDBJ whole genome shotgun (WGS) entry which is preliminary data.</text>
</comment>
<reference evidence="2 3" key="1">
    <citation type="submission" date="2020-07" db="EMBL/GenBank/DDBJ databases">
        <title>Stappia sp., F7233, whole genome shotgun sequencing project.</title>
        <authorList>
            <person name="Jiang S."/>
            <person name="Liu Z.W."/>
            <person name="Du Z.J."/>
        </authorList>
    </citation>
    <scope>NUCLEOTIDE SEQUENCE [LARGE SCALE GENOMIC DNA]</scope>
    <source>
        <strain evidence="2 3">F7233</strain>
    </source>
</reference>
<dbReference type="EMBL" id="JACFXV010000062">
    <property type="protein sequence ID" value="MBA5778432.1"/>
    <property type="molecule type" value="Genomic_DNA"/>
</dbReference>
<evidence type="ECO:0000256" key="1">
    <source>
        <dbReference type="SAM" id="MobiDB-lite"/>
    </source>
</evidence>